<dbReference type="Proteomes" id="UP000186817">
    <property type="component" value="Unassembled WGS sequence"/>
</dbReference>
<evidence type="ECO:0000313" key="4">
    <source>
        <dbReference type="Proteomes" id="UP000186817"/>
    </source>
</evidence>
<keyword evidence="4" id="KW-1185">Reference proteome</keyword>
<gene>
    <name evidence="3" type="primary">TTN</name>
    <name evidence="3" type="ORF">AK812_SmicGene12062</name>
</gene>
<dbReference type="EMBL" id="LSRX01000200">
    <property type="protein sequence ID" value="OLQ04839.1"/>
    <property type="molecule type" value="Genomic_DNA"/>
</dbReference>
<dbReference type="PANTHER" id="PTHR13817:SF73">
    <property type="entry name" value="FIBRONECTIN TYPE-III DOMAIN-CONTAINING PROTEIN"/>
    <property type="match status" value="1"/>
</dbReference>
<dbReference type="CDD" id="cd00063">
    <property type="entry name" value="FN3"/>
    <property type="match status" value="1"/>
</dbReference>
<comment type="caution">
    <text evidence="3">The sequence shown here is derived from an EMBL/GenBank/DDBJ whole genome shotgun (WGS) entry which is preliminary data.</text>
</comment>
<evidence type="ECO:0000256" key="1">
    <source>
        <dbReference type="ARBA" id="ARBA00022737"/>
    </source>
</evidence>
<keyword evidence="1" id="KW-0677">Repeat</keyword>
<protein>
    <submittedName>
        <fullName evidence="3">Titin</fullName>
    </submittedName>
</protein>
<proteinExistence type="predicted"/>
<organism evidence="3 4">
    <name type="scientific">Symbiodinium microadriaticum</name>
    <name type="common">Dinoflagellate</name>
    <name type="synonym">Zooxanthella microadriatica</name>
    <dbReference type="NCBI Taxonomy" id="2951"/>
    <lineage>
        <taxon>Eukaryota</taxon>
        <taxon>Sar</taxon>
        <taxon>Alveolata</taxon>
        <taxon>Dinophyceae</taxon>
        <taxon>Suessiales</taxon>
        <taxon>Symbiodiniaceae</taxon>
        <taxon>Symbiodinium</taxon>
    </lineage>
</organism>
<evidence type="ECO:0000313" key="3">
    <source>
        <dbReference type="EMBL" id="OLQ04839.1"/>
    </source>
</evidence>
<dbReference type="Gene3D" id="3.40.50.1820">
    <property type="entry name" value="alpha/beta hydrolase"/>
    <property type="match status" value="1"/>
</dbReference>
<dbReference type="InterPro" id="IPR029058">
    <property type="entry name" value="AB_hydrolase_fold"/>
</dbReference>
<dbReference type="SUPFAM" id="SSF49265">
    <property type="entry name" value="Fibronectin type III"/>
    <property type="match status" value="1"/>
</dbReference>
<dbReference type="InterPro" id="IPR050964">
    <property type="entry name" value="Striated_Muscle_Regulatory"/>
</dbReference>
<dbReference type="InterPro" id="IPR036116">
    <property type="entry name" value="FN3_sf"/>
</dbReference>
<dbReference type="SMART" id="SM00060">
    <property type="entry name" value="FN3"/>
    <property type="match status" value="2"/>
</dbReference>
<dbReference type="SUPFAM" id="SSF53474">
    <property type="entry name" value="alpha/beta-Hydrolases"/>
    <property type="match status" value="1"/>
</dbReference>
<feature type="domain" description="Fibronectin type-III" evidence="2">
    <location>
        <begin position="18"/>
        <end position="126"/>
    </location>
</feature>
<dbReference type="InterPro" id="IPR013783">
    <property type="entry name" value="Ig-like_fold"/>
</dbReference>
<dbReference type="PROSITE" id="PS50853">
    <property type="entry name" value="FN3"/>
    <property type="match status" value="1"/>
</dbReference>
<dbReference type="InterPro" id="IPR003961">
    <property type="entry name" value="FN3_dom"/>
</dbReference>
<dbReference type="OrthoDB" id="420318at2759"/>
<dbReference type="PANTHER" id="PTHR13817">
    <property type="entry name" value="TITIN"/>
    <property type="match status" value="1"/>
</dbReference>
<name>A0A1Q9EBP4_SYMMI</name>
<sequence length="1002" mass="108754">MWVQGRSLLGRRTAMAKPPAPEKPSVSGASSSLRISWVIPDIEPEVTASSLKLRIRGGHRLHVYDHGTSKLVPKGGTAIPAPICEITVDGCEEGLEYEAVLAVMNSEGWSEPSRFSDPGFFGSLKPREKPPRPTSPTLTALGKGKLRVSWAIPSACPPVEATQVQLTDVGTGNKWLVDATGALVASGRTTFAASRTEVHIKDVQDCVEYAAEICCRNAEGFGDYSMASDSVANIDAKGQIGGMQLVIHEGASTEVPVMVPQGDGKMKVKWKLPDEAKQTIVKLRRVGNQNWYLCTGGAIAAPAAETIATGLEEGIEYEAMVSFLINNRWCCESAISKPACIGELKLPAPPTQPKEPRLYVMDVGQGVMRVKWQYMSCVPPITGALVRFRAVGARKWLFAHPSSGALIDVSPEQEPELIPFPQSDVDLRNLPLGIRFEACVAFRIQLLERRHSDFVAMAGATVLRALLPMWAMAQTVQPAKPVVLAFLGRSDTTYSGILDAVKQQGSRKGLEILVPPGSFQTFAEMEQPLEELLKANPGSSLVYMSHGMGSAGAGTAAQNYAASNRSKAKTAVVLIAGFLERNWRPSIAACAKTWEKQPSLRCPGKPLCPGGYLPDGVHNCTGPAVPAPEYALPTLSIGGELDGVVRVSRLAEAWYTQQALPQHKVKLVPGMSHGDILDSVPAAVAAADLESEIGSDKARDAVAAIVTDYLAEQESSRDDFEAAFFEPFVRMFAEQEGSWWWTSTSDESGSSQWAADAQQKLAEPLPEGVTWAKAQNEFRLLSDEDLIPPYYRSKHRPTISFHQGIASSSITQLRYVQVSVVQTLAGLNGWEIIKEEKAGVLADNRLALQDDGAAPTSAIEIATKLASRELVFNTTGHSSSPELDEGDRCKDINQAAYQLALHAASAKAASRYNQTGRPLIMVADKKPTPPAGPWWIWNYLHFEDTPKGTEVSSWYAFYPMSGPSYGAGNHYCKLLSPARALEWIYTDGLRKKQREDQMQFIV</sequence>
<reference evidence="3 4" key="1">
    <citation type="submission" date="2016-02" db="EMBL/GenBank/DDBJ databases">
        <title>Genome analysis of coral dinoflagellate symbionts highlights evolutionary adaptations to a symbiotic lifestyle.</title>
        <authorList>
            <person name="Aranda M."/>
            <person name="Li Y."/>
            <person name="Liew Y.J."/>
            <person name="Baumgarten S."/>
            <person name="Simakov O."/>
            <person name="Wilson M."/>
            <person name="Piel J."/>
            <person name="Ashoor H."/>
            <person name="Bougouffa S."/>
            <person name="Bajic V.B."/>
            <person name="Ryu T."/>
            <person name="Ravasi T."/>
            <person name="Bayer T."/>
            <person name="Micklem G."/>
            <person name="Kim H."/>
            <person name="Bhak J."/>
            <person name="Lajeunesse T.C."/>
            <person name="Voolstra C.R."/>
        </authorList>
    </citation>
    <scope>NUCLEOTIDE SEQUENCE [LARGE SCALE GENOMIC DNA]</scope>
    <source>
        <strain evidence="3 4">CCMP2467</strain>
    </source>
</reference>
<evidence type="ECO:0000259" key="2">
    <source>
        <dbReference type="PROSITE" id="PS50853"/>
    </source>
</evidence>
<dbReference type="AlphaFoldDB" id="A0A1Q9EBP4"/>
<dbReference type="Gene3D" id="2.60.40.10">
    <property type="entry name" value="Immunoglobulins"/>
    <property type="match status" value="2"/>
</dbReference>
<accession>A0A1Q9EBP4</accession>